<dbReference type="PROSITE" id="PS50893">
    <property type="entry name" value="ABC_TRANSPORTER_2"/>
    <property type="match status" value="1"/>
</dbReference>
<dbReference type="EMBL" id="CP020370">
    <property type="protein sequence ID" value="AUB80362.1"/>
    <property type="molecule type" value="Genomic_DNA"/>
</dbReference>
<dbReference type="Pfam" id="PF00005">
    <property type="entry name" value="ABC_tran"/>
    <property type="match status" value="1"/>
</dbReference>
<evidence type="ECO:0000256" key="1">
    <source>
        <dbReference type="ARBA" id="ARBA00005417"/>
    </source>
</evidence>
<dbReference type="GO" id="GO:0016887">
    <property type="term" value="F:ATP hydrolysis activity"/>
    <property type="evidence" value="ECO:0007669"/>
    <property type="project" value="InterPro"/>
</dbReference>
<dbReference type="InterPro" id="IPR003593">
    <property type="entry name" value="AAA+_ATPase"/>
</dbReference>
<feature type="region of interest" description="Disordered" evidence="6">
    <location>
        <begin position="1"/>
        <end position="21"/>
    </location>
</feature>
<dbReference type="PANTHER" id="PTHR42711:SF5">
    <property type="entry name" value="ABC TRANSPORTER ATP-BINDING PROTEIN NATA"/>
    <property type="match status" value="1"/>
</dbReference>
<dbReference type="PANTHER" id="PTHR42711">
    <property type="entry name" value="ABC TRANSPORTER ATP-BINDING PROTEIN"/>
    <property type="match status" value="1"/>
</dbReference>
<evidence type="ECO:0000259" key="7">
    <source>
        <dbReference type="PROSITE" id="PS50893"/>
    </source>
</evidence>
<proteinExistence type="inferred from homology"/>
<dbReference type="InterPro" id="IPR003439">
    <property type="entry name" value="ABC_transporter-like_ATP-bd"/>
</dbReference>
<dbReference type="SMART" id="SM00382">
    <property type="entry name" value="AAA"/>
    <property type="match status" value="1"/>
</dbReference>
<dbReference type="KEGG" id="tsy:THSYN_04935"/>
<dbReference type="InterPro" id="IPR027417">
    <property type="entry name" value="P-loop_NTPase"/>
</dbReference>
<name>A0A2K8U456_9GAMM</name>
<protein>
    <submittedName>
        <fullName evidence="8">ABC transporter ATP-binding protein</fullName>
    </submittedName>
</protein>
<evidence type="ECO:0000313" key="8">
    <source>
        <dbReference type="EMBL" id="AUB80362.1"/>
    </source>
</evidence>
<evidence type="ECO:0000256" key="2">
    <source>
        <dbReference type="ARBA" id="ARBA00022448"/>
    </source>
</evidence>
<dbReference type="SUPFAM" id="SSF52540">
    <property type="entry name" value="P-loop containing nucleoside triphosphate hydrolases"/>
    <property type="match status" value="1"/>
</dbReference>
<keyword evidence="4" id="KW-0547">Nucleotide-binding</keyword>
<dbReference type="GO" id="GO:0005524">
    <property type="term" value="F:ATP binding"/>
    <property type="evidence" value="ECO:0007669"/>
    <property type="project" value="UniProtKB-KW"/>
</dbReference>
<accession>A0A2K8U456</accession>
<gene>
    <name evidence="8" type="ORF">THSYN_04935</name>
</gene>
<dbReference type="AlphaFoldDB" id="A0A2K8U456"/>
<keyword evidence="5 8" id="KW-0067">ATP-binding</keyword>
<evidence type="ECO:0000256" key="6">
    <source>
        <dbReference type="SAM" id="MobiDB-lite"/>
    </source>
</evidence>
<reference evidence="8 9" key="1">
    <citation type="submission" date="2017-03" db="EMBL/GenBank/DDBJ databases">
        <title>Complete genome sequence of Candidatus 'Thiodictyon syntrophicum' sp. nov. strain Cad16T, a photolithoautotroph purple sulfur bacterium isolated from an alpine meromictic lake.</title>
        <authorList>
            <person name="Luedin S.M."/>
            <person name="Pothier J.F."/>
            <person name="Danza F."/>
            <person name="Storelli N."/>
            <person name="Wittwer M."/>
            <person name="Tonolla M."/>
        </authorList>
    </citation>
    <scope>NUCLEOTIDE SEQUENCE [LARGE SCALE GENOMIC DNA]</scope>
    <source>
        <strain evidence="8 9">Cad16T</strain>
    </source>
</reference>
<dbReference type="PROSITE" id="PS00211">
    <property type="entry name" value="ABC_TRANSPORTER_1"/>
    <property type="match status" value="1"/>
</dbReference>
<evidence type="ECO:0000313" key="9">
    <source>
        <dbReference type="Proteomes" id="UP000232638"/>
    </source>
</evidence>
<organism evidence="8 9">
    <name type="scientific">Candidatus Thiodictyon syntrophicum</name>
    <dbReference type="NCBI Taxonomy" id="1166950"/>
    <lineage>
        <taxon>Bacteria</taxon>
        <taxon>Pseudomonadati</taxon>
        <taxon>Pseudomonadota</taxon>
        <taxon>Gammaproteobacteria</taxon>
        <taxon>Chromatiales</taxon>
        <taxon>Chromatiaceae</taxon>
        <taxon>Thiodictyon</taxon>
    </lineage>
</organism>
<dbReference type="InterPro" id="IPR050763">
    <property type="entry name" value="ABC_transporter_ATP-binding"/>
</dbReference>
<keyword evidence="3" id="KW-0536">Nodulation</keyword>
<dbReference type="InterPro" id="IPR017871">
    <property type="entry name" value="ABC_transporter-like_CS"/>
</dbReference>
<evidence type="ECO:0000256" key="3">
    <source>
        <dbReference type="ARBA" id="ARBA00022458"/>
    </source>
</evidence>
<dbReference type="Proteomes" id="UP000232638">
    <property type="component" value="Chromosome"/>
</dbReference>
<dbReference type="Gene3D" id="3.40.50.300">
    <property type="entry name" value="P-loop containing nucleotide triphosphate hydrolases"/>
    <property type="match status" value="1"/>
</dbReference>
<feature type="domain" description="ABC transporter" evidence="7">
    <location>
        <begin position="31"/>
        <end position="253"/>
    </location>
</feature>
<keyword evidence="2" id="KW-0813">Transport</keyword>
<keyword evidence="9" id="KW-1185">Reference proteome</keyword>
<comment type="similarity">
    <text evidence="1">Belongs to the ABC transporter superfamily.</text>
</comment>
<evidence type="ECO:0000256" key="5">
    <source>
        <dbReference type="ARBA" id="ARBA00022840"/>
    </source>
</evidence>
<evidence type="ECO:0000256" key="4">
    <source>
        <dbReference type="ARBA" id="ARBA00022741"/>
    </source>
</evidence>
<sequence length="319" mass="34699">MRNKLTPDGQAERDSGSAVSVPTPPDLNVILDVQSLVRSFPGVRAVDGLSFQVLTGQCFGLLGPNGAGKTTTLQILEGIDQPTSGLVLFRGRPLDKGYRELIGVQFQSTALQDFQTVGECLQTFASLYGRHADRAALIALCNLDEILNRDTRVLSGGQRQRLLLALALVSDPELIFLDEPTTGLDPQARRNFWDLIETVRRQGKTVVLTTHYMEEAQRLCDQVAIVDHGRIVAQGAPLALIREHFPAAIIRLPVEAWPDGVSLPETAETRGAKIELPVEDVATALLDLGRSGADLTGLRVDVPNLEDVFLKLTGHSLRT</sequence>